<keyword evidence="2" id="KW-1185">Reference proteome</keyword>
<dbReference type="EMBL" id="CP061800">
    <property type="protein sequence ID" value="QTA89704.1"/>
    <property type="molecule type" value="Genomic_DNA"/>
</dbReference>
<sequence length="58" mass="6857">MGNGSLRGFGNNRSLNIKYCLLAINKADRYQEKNKFVKHFLFFLKAERVNEKKSLFCR</sequence>
<reference evidence="1" key="1">
    <citation type="journal article" date="2021" name="Microb. Physiol.">
        <title>Proteogenomic Insights into the Physiology of Marine, Sulfate-Reducing, Filamentous Desulfonema limicola and Desulfonema magnum.</title>
        <authorList>
            <person name="Schnaars V."/>
            <person name="Wohlbrand L."/>
            <person name="Scheve S."/>
            <person name="Hinrichs C."/>
            <person name="Reinhardt R."/>
            <person name="Rabus R."/>
        </authorList>
    </citation>
    <scope>NUCLEOTIDE SEQUENCE</scope>
    <source>
        <strain evidence="1">4be13</strain>
    </source>
</reference>
<evidence type="ECO:0000313" key="2">
    <source>
        <dbReference type="Proteomes" id="UP000663722"/>
    </source>
</evidence>
<proteinExistence type="predicted"/>
<name>A0A975BPY4_9BACT</name>
<protein>
    <submittedName>
        <fullName evidence="1">Uncharacterized protein</fullName>
    </submittedName>
</protein>
<dbReference type="AlphaFoldDB" id="A0A975BPY4"/>
<dbReference type="KEGG" id="dmm:dnm_057610"/>
<organism evidence="1 2">
    <name type="scientific">Desulfonema magnum</name>
    <dbReference type="NCBI Taxonomy" id="45655"/>
    <lineage>
        <taxon>Bacteria</taxon>
        <taxon>Pseudomonadati</taxon>
        <taxon>Thermodesulfobacteriota</taxon>
        <taxon>Desulfobacteria</taxon>
        <taxon>Desulfobacterales</taxon>
        <taxon>Desulfococcaceae</taxon>
        <taxon>Desulfonema</taxon>
    </lineage>
</organism>
<dbReference type="Proteomes" id="UP000663722">
    <property type="component" value="Chromosome"/>
</dbReference>
<evidence type="ECO:0000313" key="1">
    <source>
        <dbReference type="EMBL" id="QTA89704.1"/>
    </source>
</evidence>
<accession>A0A975BPY4</accession>
<gene>
    <name evidence="1" type="ORF">dnm_057610</name>
</gene>